<feature type="binding site" evidence="9">
    <location>
        <begin position="121"/>
        <end position="122"/>
    </location>
    <ligand>
        <name>FAD</name>
        <dbReference type="ChEBI" id="CHEBI:57692"/>
    </ligand>
</feature>
<comment type="similarity">
    <text evidence="3">Belongs to the tryptophan 2-monooxygenase family.</text>
</comment>
<dbReference type="PANTHER" id="PTHR10742:SF410">
    <property type="entry name" value="LYSINE-SPECIFIC HISTONE DEMETHYLASE 2"/>
    <property type="match status" value="1"/>
</dbReference>
<dbReference type="Pfam" id="PF01593">
    <property type="entry name" value="Amino_oxidase"/>
    <property type="match status" value="1"/>
</dbReference>
<dbReference type="Gene3D" id="3.50.50.60">
    <property type="entry name" value="FAD/NAD(P)-binding domain"/>
    <property type="match status" value="1"/>
</dbReference>
<evidence type="ECO:0000256" key="4">
    <source>
        <dbReference type="ARBA" id="ARBA00012535"/>
    </source>
</evidence>
<feature type="binding site" evidence="9">
    <location>
        <position position="399"/>
    </location>
    <ligand>
        <name>substrate</name>
    </ligand>
</feature>
<dbReference type="GO" id="GO:0009851">
    <property type="term" value="P:auxin biosynthetic process"/>
    <property type="evidence" value="ECO:0007669"/>
    <property type="project" value="UniProtKB-KW"/>
</dbReference>
<dbReference type="InterPro" id="IPR050281">
    <property type="entry name" value="Flavin_monoamine_oxidase"/>
</dbReference>
<dbReference type="OrthoDB" id="337830at2"/>
<gene>
    <name evidence="12" type="ORF">EYW49_09885</name>
</gene>
<dbReference type="EC" id="1.13.12.3" evidence="4"/>
<name>A0A4Q9VTF6_9HYPH</name>
<evidence type="ECO:0000256" key="9">
    <source>
        <dbReference type="PIRSR" id="PIRSR601613-1"/>
    </source>
</evidence>
<sequence>MGPACRRTPSPTPPMPRSTAPRPGVAAARSSPTKGPIRPPSRSTRPTRISHRRKGRPMSRDPTRRALLAAAALLGLPPLLRPRAASAAPVLRRVIVVGAGVAGLTAARRLVDGGCSVVVLEARDRIGGRLATDRSLGVPIERGAAWIHGIDRNPIADLARSVGARLVRTDDDRRTVHRPGGRPIPEAELDRAEDRWDALLAAIDGELDESEDVSLAEAIRARDPTFLDDPVNAWTVTTKTEDDLGAAIEDASAYWFDEDQALSGPEVLLPDGYDAILAPLARGLDLRLNRIVTRIERRADGVTVTTADERFEADAVVCTLPLGVLKAGGVTFAPALPQAVQAAVEAIGVGTVTKAALAFDRRFWPEGNHFHGHVDAERGRWASFLDLSAVSGAPVLVGFATGPYARKADAMTASNVGADVVAVLADMFGPGLPAPRGIVATAWSRDPFALGAYSLPKVGTTPKHYAALAAPIDGRLVLAGEHTDFPWHATVHGAHRSGERAARAILGPPGG</sequence>
<evidence type="ECO:0000256" key="7">
    <source>
        <dbReference type="ARBA" id="ARBA00023070"/>
    </source>
</evidence>
<dbReference type="Proteomes" id="UP000292781">
    <property type="component" value="Unassembled WGS sequence"/>
</dbReference>
<feature type="region of interest" description="Disordered" evidence="10">
    <location>
        <begin position="1"/>
        <end position="62"/>
    </location>
</feature>
<feature type="domain" description="Amine oxidase" evidence="11">
    <location>
        <begin position="101"/>
        <end position="506"/>
    </location>
</feature>
<evidence type="ECO:0000313" key="13">
    <source>
        <dbReference type="Proteomes" id="UP000292781"/>
    </source>
</evidence>
<feature type="binding site" evidence="9">
    <location>
        <position position="292"/>
    </location>
    <ligand>
        <name>FAD</name>
        <dbReference type="ChEBI" id="CHEBI:57692"/>
    </ligand>
</feature>
<evidence type="ECO:0000256" key="2">
    <source>
        <dbReference type="ARBA" id="ARBA00004814"/>
    </source>
</evidence>
<protein>
    <recommendedName>
        <fullName evidence="5">Tryptophan 2-monooxygenase</fullName>
        <ecNumber evidence="4">1.13.12.3</ecNumber>
    </recommendedName>
</protein>
<accession>A0A4Q9VTF6</accession>
<dbReference type="InterPro" id="IPR002937">
    <property type="entry name" value="Amino_oxidase"/>
</dbReference>
<dbReference type="Gene3D" id="3.90.660.10">
    <property type="match status" value="1"/>
</dbReference>
<dbReference type="SUPFAM" id="SSF51905">
    <property type="entry name" value="FAD/NAD(P)-binding domain"/>
    <property type="match status" value="1"/>
</dbReference>
<proteinExistence type="inferred from homology"/>
<dbReference type="EMBL" id="SJFN01000012">
    <property type="protein sequence ID" value="TBW38246.1"/>
    <property type="molecule type" value="Genomic_DNA"/>
</dbReference>
<evidence type="ECO:0000259" key="11">
    <source>
        <dbReference type="Pfam" id="PF01593"/>
    </source>
</evidence>
<dbReference type="PRINTS" id="PR00757">
    <property type="entry name" value="AMINEOXDASEF"/>
</dbReference>
<comment type="catalytic activity">
    <reaction evidence="8">
        <text>L-tryptophan + O2 = indole-3-acetamide + CO2 + H2O</text>
        <dbReference type="Rhea" id="RHEA:16165"/>
        <dbReference type="ChEBI" id="CHEBI:15377"/>
        <dbReference type="ChEBI" id="CHEBI:15379"/>
        <dbReference type="ChEBI" id="CHEBI:16031"/>
        <dbReference type="ChEBI" id="CHEBI:16526"/>
        <dbReference type="ChEBI" id="CHEBI:57912"/>
        <dbReference type="EC" id="1.13.12.3"/>
    </reaction>
</comment>
<keyword evidence="7" id="KW-0073">Auxin biosynthesis</keyword>
<feature type="compositionally biased region" description="Basic residues" evidence="10">
    <location>
        <begin position="48"/>
        <end position="57"/>
    </location>
</feature>
<evidence type="ECO:0000256" key="8">
    <source>
        <dbReference type="ARBA" id="ARBA00047321"/>
    </source>
</evidence>
<evidence type="ECO:0000256" key="3">
    <source>
        <dbReference type="ARBA" id="ARBA00005833"/>
    </source>
</evidence>
<dbReference type="GO" id="GO:0050361">
    <property type="term" value="F:tryptophan 2-monooxygenase activity"/>
    <property type="evidence" value="ECO:0007669"/>
    <property type="project" value="UniProtKB-EC"/>
</dbReference>
<dbReference type="SUPFAM" id="SSF54373">
    <property type="entry name" value="FAD-linked reductases, C-terminal domain"/>
    <property type="match status" value="1"/>
</dbReference>
<keyword evidence="6" id="KW-0560">Oxidoreductase</keyword>
<evidence type="ECO:0000256" key="1">
    <source>
        <dbReference type="ARBA" id="ARBA00001974"/>
    </source>
</evidence>
<evidence type="ECO:0000256" key="6">
    <source>
        <dbReference type="ARBA" id="ARBA00023002"/>
    </source>
</evidence>
<evidence type="ECO:0000313" key="12">
    <source>
        <dbReference type="EMBL" id="TBW38246.1"/>
    </source>
</evidence>
<keyword evidence="13" id="KW-1185">Reference proteome</keyword>
<comment type="cofactor">
    <cofactor evidence="1">
        <name>FAD</name>
        <dbReference type="ChEBI" id="CHEBI:57692"/>
    </cofactor>
</comment>
<dbReference type="InterPro" id="IPR036188">
    <property type="entry name" value="FAD/NAD-bd_sf"/>
</dbReference>
<dbReference type="AlphaFoldDB" id="A0A4Q9VTF6"/>
<dbReference type="InterPro" id="IPR001613">
    <property type="entry name" value="Flavin_amine_oxidase"/>
</dbReference>
<reference evidence="12 13" key="1">
    <citation type="submission" date="2019-02" db="EMBL/GenBank/DDBJ databases">
        <title>Siculibacillus lacustris gen. nov., sp. nov., a new rosette-forming bacterium isolated from a freshwater crater lake (Lake St. Ana, Romania).</title>
        <authorList>
            <person name="Felfoldi T."/>
            <person name="Marton Z."/>
            <person name="Szabo A."/>
            <person name="Mentes A."/>
            <person name="Boka K."/>
            <person name="Marialigeti K."/>
            <person name="Mathe I."/>
            <person name="Koncz M."/>
            <person name="Schumann P."/>
            <person name="Toth E."/>
        </authorList>
    </citation>
    <scope>NUCLEOTIDE SEQUENCE [LARGE SCALE GENOMIC DNA]</scope>
    <source>
        <strain evidence="12 13">SA-279</strain>
    </source>
</reference>
<organism evidence="12 13">
    <name type="scientific">Siculibacillus lacustris</name>
    <dbReference type="NCBI Taxonomy" id="1549641"/>
    <lineage>
        <taxon>Bacteria</taxon>
        <taxon>Pseudomonadati</taxon>
        <taxon>Pseudomonadota</taxon>
        <taxon>Alphaproteobacteria</taxon>
        <taxon>Hyphomicrobiales</taxon>
        <taxon>Ancalomicrobiaceae</taxon>
        <taxon>Siculibacillus</taxon>
    </lineage>
</organism>
<comment type="pathway">
    <text evidence="2">Plant hormone metabolism; auxin biosynthesis.</text>
</comment>
<comment type="caution">
    <text evidence="12">The sequence shown here is derived from an EMBL/GenBank/DDBJ whole genome shotgun (WGS) entry which is preliminary data.</text>
</comment>
<evidence type="ECO:0000256" key="10">
    <source>
        <dbReference type="SAM" id="MobiDB-lite"/>
    </source>
</evidence>
<dbReference type="PANTHER" id="PTHR10742">
    <property type="entry name" value="FLAVIN MONOAMINE OXIDASE"/>
    <property type="match status" value="1"/>
</dbReference>
<evidence type="ECO:0000256" key="5">
    <source>
        <dbReference type="ARBA" id="ARBA00017871"/>
    </source>
</evidence>